<feature type="domain" description="Large ribosomal subunit protein uL2 RNA-binding" evidence="8">
    <location>
        <begin position="42"/>
        <end position="118"/>
    </location>
</feature>
<dbReference type="InterPro" id="IPR002171">
    <property type="entry name" value="Ribosomal_uL2"/>
</dbReference>
<dbReference type="PIRSF" id="PIRSF002158">
    <property type="entry name" value="Ribosomal_L2"/>
    <property type="match status" value="1"/>
</dbReference>
<dbReference type="InterPro" id="IPR005880">
    <property type="entry name" value="Ribosomal_uL2_bac/org-type"/>
</dbReference>
<evidence type="ECO:0000256" key="1">
    <source>
        <dbReference type="ARBA" id="ARBA00005636"/>
    </source>
</evidence>
<evidence type="ECO:0000259" key="8">
    <source>
        <dbReference type="SMART" id="SM01383"/>
    </source>
</evidence>
<accession>A0A2H0V2N7</accession>
<comment type="function">
    <text evidence="5">One of the primary rRNA binding proteins. Required for association of the 30S and 50S subunits to form the 70S ribosome, for tRNA binding and peptide bond formation. It has been suggested to have peptidyltransferase activity; this is somewhat controversial. Makes several contacts with the 16S rRNA in the 70S ribosome.</text>
</comment>
<keyword evidence="5" id="KW-0699">rRNA-binding</keyword>
<protein>
    <recommendedName>
        <fullName evidence="4 5">Large ribosomal subunit protein uL2</fullName>
    </recommendedName>
</protein>
<keyword evidence="3 5" id="KW-0687">Ribonucleoprotein</keyword>
<dbReference type="Pfam" id="PF03947">
    <property type="entry name" value="Ribosomal_L2_C"/>
    <property type="match status" value="1"/>
</dbReference>
<organism evidence="9 10">
    <name type="scientific">Candidatus Falkowbacteria bacterium CG10_big_fil_rev_8_21_14_0_10_43_10</name>
    <dbReference type="NCBI Taxonomy" id="1974567"/>
    <lineage>
        <taxon>Bacteria</taxon>
        <taxon>Candidatus Falkowiibacteriota</taxon>
    </lineage>
</organism>
<feature type="domain" description="Large ribosomal subunit protein uL2 C-terminal" evidence="7">
    <location>
        <begin position="125"/>
        <end position="254"/>
    </location>
</feature>
<evidence type="ECO:0000313" key="9">
    <source>
        <dbReference type="EMBL" id="PIR93332.1"/>
    </source>
</evidence>
<feature type="region of interest" description="Disordered" evidence="6">
    <location>
        <begin position="223"/>
        <end position="279"/>
    </location>
</feature>
<dbReference type="SMART" id="SM01383">
    <property type="entry name" value="Ribosomal_L2"/>
    <property type="match status" value="1"/>
</dbReference>
<evidence type="ECO:0000256" key="3">
    <source>
        <dbReference type="ARBA" id="ARBA00023274"/>
    </source>
</evidence>
<dbReference type="EMBL" id="PFAR01000015">
    <property type="protein sequence ID" value="PIR93332.1"/>
    <property type="molecule type" value="Genomic_DNA"/>
</dbReference>
<evidence type="ECO:0000256" key="4">
    <source>
        <dbReference type="ARBA" id="ARBA00035242"/>
    </source>
</evidence>
<dbReference type="SUPFAM" id="SSF50104">
    <property type="entry name" value="Translation proteins SH3-like domain"/>
    <property type="match status" value="1"/>
</dbReference>
<dbReference type="PANTHER" id="PTHR13691">
    <property type="entry name" value="RIBOSOMAL PROTEIN L2"/>
    <property type="match status" value="1"/>
</dbReference>
<feature type="compositionally biased region" description="Basic residues" evidence="6">
    <location>
        <begin position="259"/>
        <end position="279"/>
    </location>
</feature>
<dbReference type="SMART" id="SM01382">
    <property type="entry name" value="Ribosomal_L2_C"/>
    <property type="match status" value="1"/>
</dbReference>
<gene>
    <name evidence="5" type="primary">rplB</name>
    <name evidence="9" type="ORF">COT99_01235</name>
</gene>
<sequence>MGIKRVKPTTPGRRGATFDDFSDITVSKPFKRLTKSKRRTSGRNVQGKITIRHRGGGAKRNLRLIDFKQDKFDIPGRIDTIEYDPNRGARIALLCYNDGEKRYIVASDGLKTGDTVVSSQKKIEAKTGYRMPLKYIPIGMEVHNVELKKNAGAQLARGAGNLVKLMSVEGDRAQLKMPSGEIRLVSGDCSATIGKASNPDKRLIKLGKAGRSRYLGIRPTVRGKAMNPVDHPHGGGEGNQPIGLKAPKTPWGKKALGVKTRKKNRPSSRLIIQRRKKRK</sequence>
<dbReference type="GO" id="GO:0019843">
    <property type="term" value="F:rRNA binding"/>
    <property type="evidence" value="ECO:0007669"/>
    <property type="project" value="UniProtKB-UniRule"/>
</dbReference>
<keyword evidence="5" id="KW-0694">RNA-binding</keyword>
<name>A0A2H0V2N7_9BACT</name>
<comment type="similarity">
    <text evidence="1 5">Belongs to the universal ribosomal protein uL2 family.</text>
</comment>
<dbReference type="Gene3D" id="4.10.950.10">
    <property type="entry name" value="Ribosomal protein L2, domain 3"/>
    <property type="match status" value="1"/>
</dbReference>
<dbReference type="FunFam" id="2.40.50.140:FF:000003">
    <property type="entry name" value="50S ribosomal protein L2"/>
    <property type="match status" value="1"/>
</dbReference>
<dbReference type="InterPro" id="IPR008991">
    <property type="entry name" value="Translation_prot_SH3-like_sf"/>
</dbReference>
<comment type="subunit">
    <text evidence="5">Part of the 50S ribosomal subunit. Forms a bridge to the 30S subunit in the 70S ribosome.</text>
</comment>
<dbReference type="PANTHER" id="PTHR13691:SF5">
    <property type="entry name" value="LARGE RIBOSOMAL SUBUNIT PROTEIN UL2M"/>
    <property type="match status" value="1"/>
</dbReference>
<dbReference type="FunFam" id="2.30.30.30:FF:000001">
    <property type="entry name" value="50S ribosomal protein L2"/>
    <property type="match status" value="1"/>
</dbReference>
<dbReference type="InterPro" id="IPR022666">
    <property type="entry name" value="Ribosomal_uL2_RNA-bd_dom"/>
</dbReference>
<dbReference type="GO" id="GO:0016740">
    <property type="term" value="F:transferase activity"/>
    <property type="evidence" value="ECO:0007669"/>
    <property type="project" value="InterPro"/>
</dbReference>
<dbReference type="GO" id="GO:0015934">
    <property type="term" value="C:large ribosomal subunit"/>
    <property type="evidence" value="ECO:0007669"/>
    <property type="project" value="InterPro"/>
</dbReference>
<dbReference type="InterPro" id="IPR014722">
    <property type="entry name" value="Rib_uL2_dom2"/>
</dbReference>
<proteinExistence type="inferred from homology"/>
<dbReference type="InterPro" id="IPR012340">
    <property type="entry name" value="NA-bd_OB-fold"/>
</dbReference>
<evidence type="ECO:0000256" key="6">
    <source>
        <dbReference type="SAM" id="MobiDB-lite"/>
    </source>
</evidence>
<dbReference type="HAMAP" id="MF_01320_B">
    <property type="entry name" value="Ribosomal_uL2_B"/>
    <property type="match status" value="1"/>
</dbReference>
<dbReference type="Proteomes" id="UP000228626">
    <property type="component" value="Unassembled WGS sequence"/>
</dbReference>
<dbReference type="Gene3D" id="2.40.50.140">
    <property type="entry name" value="Nucleic acid-binding proteins"/>
    <property type="match status" value="1"/>
</dbReference>
<dbReference type="InterPro" id="IPR014726">
    <property type="entry name" value="Ribosomal_uL2_dom3"/>
</dbReference>
<dbReference type="SUPFAM" id="SSF50249">
    <property type="entry name" value="Nucleic acid-binding proteins"/>
    <property type="match status" value="1"/>
</dbReference>
<evidence type="ECO:0000256" key="5">
    <source>
        <dbReference type="HAMAP-Rule" id="MF_01320"/>
    </source>
</evidence>
<reference evidence="10" key="1">
    <citation type="submission" date="2017-09" db="EMBL/GenBank/DDBJ databases">
        <title>Depth-based differentiation of microbial function through sediment-hosted aquifers and enrichment of novel symbionts in the deep terrestrial subsurface.</title>
        <authorList>
            <person name="Probst A.J."/>
            <person name="Ladd B."/>
            <person name="Jarett J.K."/>
            <person name="Geller-Mcgrath D.E."/>
            <person name="Sieber C.M.K."/>
            <person name="Emerson J.B."/>
            <person name="Anantharaman K."/>
            <person name="Thomas B.C."/>
            <person name="Malmstrom R."/>
            <person name="Stieglmeier M."/>
            <person name="Klingl A."/>
            <person name="Woyke T."/>
            <person name="Ryan C.M."/>
            <person name="Banfield J.F."/>
        </authorList>
    </citation>
    <scope>NUCLEOTIDE SEQUENCE [LARGE SCALE GENOMIC DNA]</scope>
</reference>
<dbReference type="AlphaFoldDB" id="A0A2H0V2N7"/>
<keyword evidence="2 5" id="KW-0689">Ribosomal protein</keyword>
<evidence type="ECO:0000259" key="7">
    <source>
        <dbReference type="SMART" id="SM01382"/>
    </source>
</evidence>
<evidence type="ECO:0000256" key="2">
    <source>
        <dbReference type="ARBA" id="ARBA00022980"/>
    </source>
</evidence>
<dbReference type="NCBIfam" id="TIGR01171">
    <property type="entry name" value="rplB_bact"/>
    <property type="match status" value="1"/>
</dbReference>
<dbReference type="FunFam" id="4.10.950.10:FF:000001">
    <property type="entry name" value="50S ribosomal protein L2"/>
    <property type="match status" value="1"/>
</dbReference>
<dbReference type="GO" id="GO:0002181">
    <property type="term" value="P:cytoplasmic translation"/>
    <property type="evidence" value="ECO:0007669"/>
    <property type="project" value="TreeGrafter"/>
</dbReference>
<dbReference type="Gene3D" id="2.30.30.30">
    <property type="match status" value="1"/>
</dbReference>
<dbReference type="GO" id="GO:0003735">
    <property type="term" value="F:structural constituent of ribosome"/>
    <property type="evidence" value="ECO:0007669"/>
    <property type="project" value="InterPro"/>
</dbReference>
<dbReference type="InterPro" id="IPR022669">
    <property type="entry name" value="Ribosomal_uL2_C"/>
</dbReference>
<dbReference type="Pfam" id="PF00181">
    <property type="entry name" value="Ribosomal_L2_N"/>
    <property type="match status" value="1"/>
</dbReference>
<comment type="caution">
    <text evidence="9">The sequence shown here is derived from an EMBL/GenBank/DDBJ whole genome shotgun (WGS) entry which is preliminary data.</text>
</comment>
<evidence type="ECO:0000313" key="10">
    <source>
        <dbReference type="Proteomes" id="UP000228626"/>
    </source>
</evidence>